<feature type="binding site" evidence="13">
    <location>
        <position position="167"/>
    </location>
    <ligand>
        <name>FAD</name>
        <dbReference type="ChEBI" id="CHEBI:57692"/>
    </ligand>
</feature>
<dbReference type="PIRSF" id="PIRSF000189">
    <property type="entry name" value="D-aa_oxidase"/>
    <property type="match status" value="1"/>
</dbReference>
<evidence type="ECO:0000256" key="9">
    <source>
        <dbReference type="ARBA" id="ARBA00044541"/>
    </source>
</evidence>
<dbReference type="InterPro" id="IPR006181">
    <property type="entry name" value="D-amino_acid_oxidase_CS"/>
</dbReference>
<evidence type="ECO:0000256" key="1">
    <source>
        <dbReference type="ARBA" id="ARBA00001974"/>
    </source>
</evidence>
<dbReference type="InterPro" id="IPR023209">
    <property type="entry name" value="DAO"/>
</dbReference>
<dbReference type="AlphaFoldDB" id="A0A8T2NEV7"/>
<evidence type="ECO:0000256" key="2">
    <source>
        <dbReference type="ARBA" id="ARBA00004253"/>
    </source>
</evidence>
<dbReference type="PROSITE" id="PS00677">
    <property type="entry name" value="DAO"/>
    <property type="match status" value="1"/>
</dbReference>
<feature type="binding site" evidence="13">
    <location>
        <position position="309"/>
    </location>
    <ligand>
        <name>D-dopa</name>
        <dbReference type="ChEBI" id="CHEBI:149689"/>
    </ligand>
</feature>
<evidence type="ECO:0000256" key="6">
    <source>
        <dbReference type="ARBA" id="ARBA00023002"/>
    </source>
</evidence>
<feature type="domain" description="FAD dependent oxidoreductase" evidence="15">
    <location>
        <begin position="5"/>
        <end position="321"/>
    </location>
</feature>
<evidence type="ECO:0000256" key="5">
    <source>
        <dbReference type="ARBA" id="ARBA00022827"/>
    </source>
</evidence>
<feature type="binding site" evidence="13">
    <location>
        <position position="279"/>
    </location>
    <ligand>
        <name>D-dopa</name>
        <dbReference type="ChEBI" id="CHEBI:149689"/>
    </ligand>
</feature>
<organism evidence="16 17">
    <name type="scientific">Albula glossodonta</name>
    <name type="common">roundjaw bonefish</name>
    <dbReference type="NCBI Taxonomy" id="121402"/>
    <lineage>
        <taxon>Eukaryota</taxon>
        <taxon>Metazoa</taxon>
        <taxon>Chordata</taxon>
        <taxon>Craniata</taxon>
        <taxon>Vertebrata</taxon>
        <taxon>Euteleostomi</taxon>
        <taxon>Actinopterygii</taxon>
        <taxon>Neopterygii</taxon>
        <taxon>Teleostei</taxon>
        <taxon>Albuliformes</taxon>
        <taxon>Albulidae</taxon>
        <taxon>Albula</taxon>
    </lineage>
</organism>
<evidence type="ECO:0000256" key="14">
    <source>
        <dbReference type="SAM" id="SignalP"/>
    </source>
</evidence>
<evidence type="ECO:0000259" key="15">
    <source>
        <dbReference type="Pfam" id="PF01266"/>
    </source>
</evidence>
<proteinExistence type="inferred from homology"/>
<feature type="binding site" evidence="13">
    <location>
        <begin position="43"/>
        <end position="44"/>
    </location>
    <ligand>
        <name>FAD</name>
        <dbReference type="ChEBI" id="CHEBI:57692"/>
    </ligand>
</feature>
<evidence type="ECO:0000256" key="8">
    <source>
        <dbReference type="ARBA" id="ARBA00044520"/>
    </source>
</evidence>
<comment type="caution">
    <text evidence="16">The sequence shown here is derived from an EMBL/GenBank/DDBJ whole genome shotgun (WGS) entry which is preliminary data.</text>
</comment>
<feature type="signal peptide" evidence="14">
    <location>
        <begin position="1"/>
        <end position="19"/>
    </location>
</feature>
<evidence type="ECO:0000313" key="17">
    <source>
        <dbReference type="Proteomes" id="UP000824540"/>
    </source>
</evidence>
<dbReference type="GO" id="GO:0019478">
    <property type="term" value="P:D-amino acid catabolic process"/>
    <property type="evidence" value="ECO:0007669"/>
    <property type="project" value="UniProtKB-ARBA"/>
</dbReference>
<evidence type="ECO:0000256" key="10">
    <source>
        <dbReference type="ARBA" id="ARBA00046214"/>
    </source>
</evidence>
<keyword evidence="14" id="KW-0732">Signal</keyword>
<reference evidence="16" key="1">
    <citation type="thesis" date="2021" institute="BYU ScholarsArchive" country="Provo, UT, USA">
        <title>Applications of and Algorithms for Genome Assembly and Genomic Analyses with an Emphasis on Marine Teleosts.</title>
        <authorList>
            <person name="Pickett B.D."/>
        </authorList>
    </citation>
    <scope>NUCLEOTIDE SEQUENCE</scope>
    <source>
        <strain evidence="16">HI-2016</strain>
    </source>
</reference>
<feature type="binding site" evidence="13">
    <location>
        <position position="224"/>
    </location>
    <ligand>
        <name>D-dopa</name>
        <dbReference type="ChEBI" id="CHEBI:149689"/>
    </ligand>
</feature>
<accession>A0A8T2NEV7</accession>
<comment type="catalytic activity">
    <reaction evidence="12">
        <text>D-glutamate + O2 + H2O = 2-oxoglutarate + H2O2 + NH4(+)</text>
        <dbReference type="Rhea" id="RHEA:10028"/>
        <dbReference type="ChEBI" id="CHEBI:15377"/>
        <dbReference type="ChEBI" id="CHEBI:15379"/>
        <dbReference type="ChEBI" id="CHEBI:16240"/>
        <dbReference type="ChEBI" id="CHEBI:16810"/>
        <dbReference type="ChEBI" id="CHEBI:28938"/>
        <dbReference type="ChEBI" id="CHEBI:29986"/>
    </reaction>
    <physiologicalReaction direction="left-to-right" evidence="12">
        <dbReference type="Rhea" id="RHEA:10029"/>
    </physiologicalReaction>
</comment>
<keyword evidence="17" id="KW-1185">Reference proteome</keyword>
<dbReference type="PANTHER" id="PTHR11530:SF11">
    <property type="entry name" value="D-ASPARTATE OXIDASE"/>
    <property type="match status" value="1"/>
</dbReference>
<feature type="binding site" evidence="13">
    <location>
        <begin position="36"/>
        <end position="37"/>
    </location>
    <ligand>
        <name>FAD</name>
        <dbReference type="ChEBI" id="CHEBI:57692"/>
    </ligand>
</feature>
<comment type="cofactor">
    <cofactor evidence="1 13">
        <name>FAD</name>
        <dbReference type="ChEBI" id="CHEBI:57692"/>
    </cofactor>
</comment>
<dbReference type="GO" id="GO:0071949">
    <property type="term" value="F:FAD binding"/>
    <property type="evidence" value="ECO:0007669"/>
    <property type="project" value="InterPro"/>
</dbReference>
<dbReference type="SUPFAM" id="SSF51971">
    <property type="entry name" value="Nucleotide-binding domain"/>
    <property type="match status" value="1"/>
</dbReference>
<keyword evidence="4" id="KW-0285">Flavoprotein</keyword>
<gene>
    <name evidence="16" type="ORF">JZ751_002565</name>
</gene>
<dbReference type="PANTHER" id="PTHR11530">
    <property type="entry name" value="D-AMINO ACID OXIDASE"/>
    <property type="match status" value="1"/>
</dbReference>
<name>A0A8T2NEV7_9TELE</name>
<evidence type="ECO:0000256" key="3">
    <source>
        <dbReference type="ARBA" id="ARBA00006730"/>
    </source>
</evidence>
<dbReference type="EMBL" id="JAFBMS010000102">
    <property type="protein sequence ID" value="KAG9336218.1"/>
    <property type="molecule type" value="Genomic_DNA"/>
</dbReference>
<dbReference type="GO" id="GO:0008445">
    <property type="term" value="F:D-aspartate oxidase activity"/>
    <property type="evidence" value="ECO:0007669"/>
    <property type="project" value="UniProtKB-EC"/>
</dbReference>
<comment type="similarity">
    <text evidence="3">Belongs to the DAMOX/DASOX family.</text>
</comment>
<evidence type="ECO:0000256" key="7">
    <source>
        <dbReference type="ARBA" id="ARBA00023140"/>
    </source>
</evidence>
<dbReference type="Gene3D" id="3.30.9.10">
    <property type="entry name" value="D-Amino Acid Oxidase, subunit A, domain 2"/>
    <property type="match status" value="1"/>
</dbReference>
<dbReference type="GO" id="GO:0006533">
    <property type="term" value="P:L-aspartate catabolic process"/>
    <property type="evidence" value="ECO:0007669"/>
    <property type="project" value="TreeGrafter"/>
</dbReference>
<comment type="catalytic activity">
    <reaction evidence="11">
        <text>D-aspartate + O2 + H2O = oxaloacetate + H2O2 + NH4(+)</text>
        <dbReference type="Rhea" id="RHEA:12512"/>
        <dbReference type="ChEBI" id="CHEBI:15377"/>
        <dbReference type="ChEBI" id="CHEBI:15379"/>
        <dbReference type="ChEBI" id="CHEBI:16240"/>
        <dbReference type="ChEBI" id="CHEBI:16452"/>
        <dbReference type="ChEBI" id="CHEBI:28938"/>
        <dbReference type="ChEBI" id="CHEBI:29990"/>
        <dbReference type="EC" id="1.4.3.1"/>
    </reaction>
    <physiologicalReaction direction="left-to-right" evidence="11">
        <dbReference type="Rhea" id="RHEA:12513"/>
    </physiologicalReaction>
</comment>
<keyword evidence="5 13" id="KW-0274">FAD</keyword>
<evidence type="ECO:0000313" key="16">
    <source>
        <dbReference type="EMBL" id="KAG9336218.1"/>
    </source>
</evidence>
<protein>
    <recommendedName>
        <fullName evidence="9">D-aspartate oxidase</fullName>
        <ecNumber evidence="8">1.4.3.1</ecNumber>
    </recommendedName>
</protein>
<keyword evidence="6" id="KW-0560">Oxidoreductase</keyword>
<dbReference type="Gene3D" id="3.40.50.720">
    <property type="entry name" value="NAD(P)-binding Rossmann-like Domain"/>
    <property type="match status" value="1"/>
</dbReference>
<dbReference type="OrthoDB" id="2015447at2759"/>
<comment type="function">
    <text evidence="10">Selectively catalyzes the oxidative deamination of acidic amino acids. Suppresses the level of D-aspartate in the brain, an amino acid that can act as an agonist for glutamate receptors. Protects the organism from the toxicity of D-amino acids. May also function in the intestine.</text>
</comment>
<feature type="chain" id="PRO_5035790198" description="D-aspartate oxidase" evidence="14">
    <location>
        <begin position="20"/>
        <end position="408"/>
    </location>
</feature>
<sequence>MPRVRVVVVGAGVVGLSTAVCIAEALPQCSVTVLADRFSPYTTSDIAAGIIMGGAPLPDIAVERQRRWFKDTFDHLLAIAQSKEASEAGVLLTSGWQVFREVPSERKPFWADDVLGFRLMTEAELRRFPQHKFGQALTTVKCECPFYLPWLEKRFKRAGGVLKHGHVADLLELCHGYDVVVNCSGLAARALAGDSEVQAVRGQILRVHAPWLKHFIRDSDGHTYIYPGRDSVTIGGTRQEGDWRLAVDPRDTEGILERCHQLEPSLHGSVHLGELVGLRPGRACPRLERALLETQGRRVPVVHNYGHGGWGVSFSWGTALEALQLKERGMKGQSGERMRVTWTLVDAEHIGEEVRQQSLQQEKHILQLLQHPHQQVVLQNVPLGPLQGPFTWLPVRHTQHKRVTDKVT</sequence>
<dbReference type="Pfam" id="PF01266">
    <property type="entry name" value="DAO"/>
    <property type="match status" value="1"/>
</dbReference>
<evidence type="ECO:0000256" key="13">
    <source>
        <dbReference type="PIRSR" id="PIRSR000189-1"/>
    </source>
</evidence>
<dbReference type="InterPro" id="IPR006076">
    <property type="entry name" value="FAD-dep_OxRdtase"/>
</dbReference>
<dbReference type="Proteomes" id="UP000824540">
    <property type="component" value="Unassembled WGS sequence"/>
</dbReference>
<dbReference type="EC" id="1.4.3.1" evidence="8"/>
<dbReference type="SUPFAM" id="SSF54373">
    <property type="entry name" value="FAD-linked reductases, C-terminal domain"/>
    <property type="match status" value="1"/>
</dbReference>
<dbReference type="GO" id="GO:0005782">
    <property type="term" value="C:peroxisomal matrix"/>
    <property type="evidence" value="ECO:0007669"/>
    <property type="project" value="UniProtKB-SubCell"/>
</dbReference>
<evidence type="ECO:0000256" key="4">
    <source>
        <dbReference type="ARBA" id="ARBA00022630"/>
    </source>
</evidence>
<evidence type="ECO:0000256" key="11">
    <source>
        <dbReference type="ARBA" id="ARBA00047522"/>
    </source>
</evidence>
<comment type="subcellular location">
    <subcellularLocation>
        <location evidence="2">Peroxisome matrix</location>
    </subcellularLocation>
</comment>
<keyword evidence="7" id="KW-0576">Peroxisome</keyword>
<evidence type="ECO:0000256" key="12">
    <source>
        <dbReference type="ARBA" id="ARBA00049882"/>
    </source>
</evidence>